<evidence type="ECO:0000313" key="4">
    <source>
        <dbReference type="Proteomes" id="UP000603708"/>
    </source>
</evidence>
<dbReference type="InterPro" id="IPR044217">
    <property type="entry name" value="CLPT1/2"/>
</dbReference>
<dbReference type="EMBL" id="BNCD01000020">
    <property type="protein sequence ID" value="GHH85921.1"/>
    <property type="molecule type" value="Genomic_DNA"/>
</dbReference>
<evidence type="ECO:0000259" key="2">
    <source>
        <dbReference type="PROSITE" id="PS51903"/>
    </source>
</evidence>
<dbReference type="PANTHER" id="PTHR47016:SF5">
    <property type="entry name" value="CLP DOMAIN SUPERFAMILY PROTEIN"/>
    <property type="match status" value="1"/>
</dbReference>
<dbReference type="RefSeq" id="WP_189936734.1">
    <property type="nucleotide sequence ID" value="NZ_BNCD01000020.1"/>
</dbReference>
<feature type="domain" description="Clp R" evidence="2">
    <location>
        <begin position="2"/>
        <end position="195"/>
    </location>
</feature>
<gene>
    <name evidence="3" type="ORF">GCM10018793_55750</name>
</gene>
<comment type="caution">
    <text evidence="3">The sequence shown here is derived from an EMBL/GenBank/DDBJ whole genome shotgun (WGS) entry which is preliminary data.</text>
</comment>
<dbReference type="Pfam" id="PF02861">
    <property type="entry name" value="Clp_N"/>
    <property type="match status" value="2"/>
</dbReference>
<evidence type="ECO:0000256" key="1">
    <source>
        <dbReference type="PROSITE-ProRule" id="PRU01251"/>
    </source>
</evidence>
<dbReference type="Proteomes" id="UP000603708">
    <property type="component" value="Unassembled WGS sequence"/>
</dbReference>
<dbReference type="PANTHER" id="PTHR47016">
    <property type="entry name" value="ATP-DEPENDENT CLP PROTEASE ATP-BINDING SUBUNIT CLPT1, CHLOROPLASTIC"/>
    <property type="match status" value="1"/>
</dbReference>
<evidence type="ECO:0000313" key="3">
    <source>
        <dbReference type="EMBL" id="GHH85921.1"/>
    </source>
</evidence>
<dbReference type="InterPro" id="IPR036628">
    <property type="entry name" value="Clp_N_dom_sf"/>
</dbReference>
<dbReference type="PROSITE" id="PS51903">
    <property type="entry name" value="CLP_R"/>
    <property type="match status" value="1"/>
</dbReference>
<name>A0A919GL18_9ACTN</name>
<protein>
    <recommendedName>
        <fullName evidence="2">Clp R domain-containing protein</fullName>
    </recommendedName>
</protein>
<accession>A0A919GL18</accession>
<keyword evidence="4" id="KW-1185">Reference proteome</keyword>
<dbReference type="AlphaFoldDB" id="A0A919GL18"/>
<organism evidence="3 4">
    <name type="scientific">Streptomyces sulfonofaciens</name>
    <dbReference type="NCBI Taxonomy" id="68272"/>
    <lineage>
        <taxon>Bacteria</taxon>
        <taxon>Bacillati</taxon>
        <taxon>Actinomycetota</taxon>
        <taxon>Actinomycetes</taxon>
        <taxon>Kitasatosporales</taxon>
        <taxon>Streptomycetaceae</taxon>
        <taxon>Streptomyces</taxon>
    </lineage>
</organism>
<dbReference type="Gene3D" id="1.10.1780.10">
    <property type="entry name" value="Clp, N-terminal domain"/>
    <property type="match status" value="2"/>
</dbReference>
<dbReference type="SUPFAM" id="SSF81923">
    <property type="entry name" value="Double Clp-N motif"/>
    <property type="match status" value="2"/>
</dbReference>
<reference evidence="3" key="1">
    <citation type="journal article" date="2014" name="Int. J. Syst. Evol. Microbiol.">
        <title>Complete genome sequence of Corynebacterium casei LMG S-19264T (=DSM 44701T), isolated from a smear-ripened cheese.</title>
        <authorList>
            <consortium name="US DOE Joint Genome Institute (JGI-PGF)"/>
            <person name="Walter F."/>
            <person name="Albersmeier A."/>
            <person name="Kalinowski J."/>
            <person name="Ruckert C."/>
        </authorList>
    </citation>
    <scope>NUCLEOTIDE SEQUENCE</scope>
    <source>
        <strain evidence="3">JCM 5069</strain>
    </source>
</reference>
<proteinExistence type="predicted"/>
<reference evidence="3" key="2">
    <citation type="submission" date="2020-09" db="EMBL/GenBank/DDBJ databases">
        <authorList>
            <person name="Sun Q."/>
            <person name="Ohkuma M."/>
        </authorList>
    </citation>
    <scope>NUCLEOTIDE SEQUENCE</scope>
    <source>
        <strain evidence="3">JCM 5069</strain>
    </source>
</reference>
<keyword evidence="1" id="KW-0677">Repeat</keyword>
<sequence length="198" mass="20513">MFELFTDGARRAVTAAQDEAVSLGHDFIGTEHVLLGLTAVPGGTAAEVLGDYGVSTARARDETVRLLAAAGVAAPGGQADKDALATLGIDVEEVRRRADDAFGPGRFRFPRPAFTPRAKRAMEMTLRESRALGHEHIGTEHLLLGLLAEDASHPEANGDGGPDEGRGHGGAVRVLTALGAAPAALRTAALTRLGPPVE</sequence>
<dbReference type="InterPro" id="IPR004176">
    <property type="entry name" value="Clp_R_N"/>
</dbReference>